<dbReference type="InterPro" id="IPR005545">
    <property type="entry name" value="YCII"/>
</dbReference>
<protein>
    <recommendedName>
        <fullName evidence="2">YCII-related domain-containing protein</fullName>
    </recommendedName>
</protein>
<dbReference type="InterPro" id="IPR011008">
    <property type="entry name" value="Dimeric_a/b-barrel"/>
</dbReference>
<reference evidence="4" key="1">
    <citation type="journal article" date="2017" name="Int J Environ Stud">
        <title>Does the Miocene-Pliocene relict legume Oxytropis triphylla form nitrogen-fixing nodules with a combination of bacterial strains?</title>
        <authorList>
            <person name="Safronova V."/>
            <person name="Belimov A."/>
            <person name="Sazanova A."/>
            <person name="Kuznetsova I."/>
            <person name="Popova J."/>
            <person name="Andronov E."/>
            <person name="Verkhozina A."/>
            <person name="Tikhonovich I."/>
        </authorList>
    </citation>
    <scope>NUCLEOTIDE SEQUENCE [LARGE SCALE GENOMIC DNA]</scope>
    <source>
        <strain evidence="4">Tri-38</strain>
    </source>
</reference>
<comment type="caution">
    <text evidence="3">The sequence shown here is derived from an EMBL/GenBank/DDBJ whole genome shotgun (WGS) entry which is preliminary data.</text>
</comment>
<accession>A0A2N9VVQ7</accession>
<keyword evidence="4" id="KW-1185">Reference proteome</keyword>
<dbReference type="EMBL" id="MZMT01000037">
    <property type="protein sequence ID" value="PIO43575.1"/>
    <property type="molecule type" value="Genomic_DNA"/>
</dbReference>
<dbReference type="SUPFAM" id="SSF54909">
    <property type="entry name" value="Dimeric alpha+beta barrel"/>
    <property type="match status" value="1"/>
</dbReference>
<dbReference type="RefSeq" id="WP_099998635.1">
    <property type="nucleotide sequence ID" value="NZ_CP017940.1"/>
</dbReference>
<gene>
    <name evidence="3" type="ORF">B5P45_16810</name>
</gene>
<evidence type="ECO:0000259" key="2">
    <source>
        <dbReference type="Pfam" id="PF03795"/>
    </source>
</evidence>
<comment type="similarity">
    <text evidence="1">Belongs to the YciI family.</text>
</comment>
<name>A0A2N9VVQ7_9HYPH</name>
<evidence type="ECO:0000313" key="4">
    <source>
        <dbReference type="Proteomes" id="UP000232163"/>
    </source>
</evidence>
<feature type="domain" description="YCII-related" evidence="2">
    <location>
        <begin position="7"/>
        <end position="93"/>
    </location>
</feature>
<organism evidence="3 4">
    <name type="scientific">Phyllobacterium zundukense</name>
    <dbReference type="NCBI Taxonomy" id="1867719"/>
    <lineage>
        <taxon>Bacteria</taxon>
        <taxon>Pseudomonadati</taxon>
        <taxon>Pseudomonadota</taxon>
        <taxon>Alphaproteobacteria</taxon>
        <taxon>Hyphomicrobiales</taxon>
        <taxon>Phyllobacteriaceae</taxon>
        <taxon>Phyllobacterium</taxon>
    </lineage>
</organism>
<dbReference type="Pfam" id="PF03795">
    <property type="entry name" value="YCII"/>
    <property type="match status" value="1"/>
</dbReference>
<dbReference type="Proteomes" id="UP000232163">
    <property type="component" value="Unassembled WGS sequence"/>
</dbReference>
<dbReference type="AlphaFoldDB" id="A0A2N9VVQ7"/>
<dbReference type="OrthoDB" id="6928805at2"/>
<proteinExistence type="inferred from homology"/>
<dbReference type="KEGG" id="pht:BLM14_06425"/>
<evidence type="ECO:0000313" key="3">
    <source>
        <dbReference type="EMBL" id="PIO43575.1"/>
    </source>
</evidence>
<dbReference type="Gene3D" id="3.30.70.1060">
    <property type="entry name" value="Dimeric alpha+beta barrel"/>
    <property type="match status" value="1"/>
</dbReference>
<sequence>MTKQQFFFRLIPPRPTFAEDMDDDEQELMRQHITYMGEYFEAGTVLAYGPVQDPDGWFGIALLEVLHHDEAVQFAENDPTVLAGLNSYSIAPMHIAAARGFRAEPSA</sequence>
<evidence type="ECO:0000256" key="1">
    <source>
        <dbReference type="ARBA" id="ARBA00007689"/>
    </source>
</evidence>